<organism evidence="1 2">
    <name type="scientific">Lipomyces kononenkoae</name>
    <name type="common">Yeast</name>
    <dbReference type="NCBI Taxonomy" id="34357"/>
    <lineage>
        <taxon>Eukaryota</taxon>
        <taxon>Fungi</taxon>
        <taxon>Dikarya</taxon>
        <taxon>Ascomycota</taxon>
        <taxon>Saccharomycotina</taxon>
        <taxon>Lipomycetes</taxon>
        <taxon>Lipomycetales</taxon>
        <taxon>Lipomycetaceae</taxon>
        <taxon>Lipomyces</taxon>
    </lineage>
</organism>
<evidence type="ECO:0000313" key="1">
    <source>
        <dbReference type="EMBL" id="KAK9237250.1"/>
    </source>
</evidence>
<gene>
    <name evidence="1" type="ORF">V1525DRAFT_456970</name>
</gene>
<name>A0ACC3T082_LIPKO</name>
<proteinExistence type="predicted"/>
<reference evidence="2" key="1">
    <citation type="journal article" date="2024" name="Front. Bioeng. Biotechnol.">
        <title>Genome-scale model development and genomic sequencing of the oleaginous clade Lipomyces.</title>
        <authorList>
            <person name="Czajka J.J."/>
            <person name="Han Y."/>
            <person name="Kim J."/>
            <person name="Mondo S.J."/>
            <person name="Hofstad B.A."/>
            <person name="Robles A."/>
            <person name="Haridas S."/>
            <person name="Riley R."/>
            <person name="LaButti K."/>
            <person name="Pangilinan J."/>
            <person name="Andreopoulos W."/>
            <person name="Lipzen A."/>
            <person name="Yan J."/>
            <person name="Wang M."/>
            <person name="Ng V."/>
            <person name="Grigoriev I.V."/>
            <person name="Spatafora J.W."/>
            <person name="Magnuson J.K."/>
            <person name="Baker S.E."/>
            <person name="Pomraning K.R."/>
        </authorList>
    </citation>
    <scope>NUCLEOTIDE SEQUENCE [LARGE SCALE GENOMIC DNA]</scope>
    <source>
        <strain evidence="2">CBS 7786</strain>
    </source>
</reference>
<comment type="caution">
    <text evidence="1">The sequence shown here is derived from an EMBL/GenBank/DDBJ whole genome shotgun (WGS) entry which is preliminary data.</text>
</comment>
<sequence length="631" mass="68371">MTNTPGQLVRLQVHVGYNAAGGYLWSFDNPTLLQSTPTLLTGSPLPSYGPSGKKFIHITKPSTSIRKLKDELVSRYERIYRQSLDIESIRDEHECDLDDDYSVEQIFSDGGIVRVFSNSSAESASPLTASMKSPKNVRPIPPLADVVSKSPPKSPERLRNLSPVASRISVSPDEHKTKRQRIDDRENSSSPELMVMDSQGQLVSGAEDSQPSPTRTAVRFRGRVISERKPNLGTISGPEIMLPHSLVPDVERTPPTKRVEAWAETPVLKATAAIGHEMEPAKLTTEVNGAAPSRLPAPKSETVPTKTTAKHKRQNLAAKSPVNGVRQKSVEVVKTAAHLWPATEVENEDVSQLPMKFLLPASGSQSMSNGTTFATAATQFTPTKNDVFPTSTTINDDGDNESQLISSEDETNDNIDSGIQKNSESADVSHKPIHEKRAKESDSLQNDNLDVAEETNESGSDASDTECTPSSDSEQGAADNTNKQSNETPMASSLQASAKRQPISPEKPISLVGIVKTPLLEKRVPSFRSLSELAKLGVPDVRESTTGIRAIQSQIANDQKRARTKTVPDDSGSDTNESSDSDETGSSSDSDGDKSDDESGIPANRRASGVTKQEKEKKKRYSSGFRALFSM</sequence>
<dbReference type="Proteomes" id="UP001433508">
    <property type="component" value="Unassembled WGS sequence"/>
</dbReference>
<protein>
    <submittedName>
        <fullName evidence="1">Cdc14 phosphatase binding protein N-terminus-domain-containing protein</fullName>
    </submittedName>
</protein>
<accession>A0ACC3T082</accession>
<evidence type="ECO:0000313" key="2">
    <source>
        <dbReference type="Proteomes" id="UP001433508"/>
    </source>
</evidence>
<dbReference type="EMBL" id="MU971372">
    <property type="protein sequence ID" value="KAK9237250.1"/>
    <property type="molecule type" value="Genomic_DNA"/>
</dbReference>
<keyword evidence="2" id="KW-1185">Reference proteome</keyword>